<evidence type="ECO:0000256" key="3">
    <source>
        <dbReference type="ARBA" id="ARBA00022723"/>
    </source>
</evidence>
<proteinExistence type="inferred from homology"/>
<name>A0A3M8SZK8_9GAMM</name>
<keyword evidence="3" id="KW-0479">Metal-binding</keyword>
<dbReference type="Proteomes" id="UP000267049">
    <property type="component" value="Unassembled WGS sequence"/>
</dbReference>
<evidence type="ECO:0000256" key="5">
    <source>
        <dbReference type="ARBA" id="ARBA00022833"/>
    </source>
</evidence>
<comment type="caution">
    <text evidence="7">The sequence shown here is derived from an EMBL/GenBank/DDBJ whole genome shotgun (WGS) entry which is preliminary data.</text>
</comment>
<keyword evidence="5" id="KW-0862">Zinc</keyword>
<dbReference type="EMBL" id="RIBS01000001">
    <property type="protein sequence ID" value="RNF86145.1"/>
    <property type="molecule type" value="Genomic_DNA"/>
</dbReference>
<comment type="similarity">
    <text evidence="2">Belongs to the metallo-beta-lactamase superfamily.</text>
</comment>
<comment type="cofactor">
    <cofactor evidence="1">
        <name>Zn(2+)</name>
        <dbReference type="ChEBI" id="CHEBI:29105"/>
    </cofactor>
</comment>
<keyword evidence="4 7" id="KW-0378">Hydrolase</keyword>
<sequence>MALGVSGHSHADPRHLGLAAQGAPMRFPAGWALLQHPVHGAVLFDCGYGAAARTAMQRGLRRVYRQVIGACCEVHEDPARLLAARGLRAEDIALIVISHFHPDHVGGLREFGNARLVVHGDGWRQVRRGGFLRLLHAQIWRELLPADIEQRLQLLEPSQARALPDGLEAFGAGWDLFGDGSVHVLDLPGHALGQVGVAVCVDRAGDSSAADPADRSGPGSAAVQYDGAGEAAGATESSRADARASTRVVLAADAFWRREQLGDARPLPWWTRLLAVHDSAAYEDTLSRLRAFRAACPDAWIIPAHCADTIAAWEHRHPASVLRGDDARGASPA</sequence>
<keyword evidence="8" id="KW-1185">Reference proteome</keyword>
<evidence type="ECO:0000256" key="2">
    <source>
        <dbReference type="ARBA" id="ARBA00007749"/>
    </source>
</evidence>
<protein>
    <submittedName>
        <fullName evidence="7">MBL fold metallo-hydrolase</fullName>
    </submittedName>
</protein>
<dbReference type="SUPFAM" id="SSF56281">
    <property type="entry name" value="Metallo-hydrolase/oxidoreductase"/>
    <property type="match status" value="1"/>
</dbReference>
<dbReference type="InterPro" id="IPR051013">
    <property type="entry name" value="MBL_superfamily_lactonases"/>
</dbReference>
<evidence type="ECO:0000313" key="7">
    <source>
        <dbReference type="EMBL" id="RNF86145.1"/>
    </source>
</evidence>
<dbReference type="GO" id="GO:0016787">
    <property type="term" value="F:hydrolase activity"/>
    <property type="evidence" value="ECO:0007669"/>
    <property type="project" value="UniProtKB-KW"/>
</dbReference>
<dbReference type="CDD" id="cd07730">
    <property type="entry name" value="metallo-hydrolase-like_MBL-fold"/>
    <property type="match status" value="1"/>
</dbReference>
<gene>
    <name evidence="7" type="ORF">EER27_01555</name>
</gene>
<evidence type="ECO:0000259" key="6">
    <source>
        <dbReference type="SMART" id="SM00849"/>
    </source>
</evidence>
<dbReference type="AlphaFoldDB" id="A0A3M8SZK8"/>
<dbReference type="PANTHER" id="PTHR42978">
    <property type="entry name" value="QUORUM-QUENCHING LACTONASE YTNP-RELATED-RELATED"/>
    <property type="match status" value="1"/>
</dbReference>
<dbReference type="Gene3D" id="3.60.15.10">
    <property type="entry name" value="Ribonuclease Z/Hydroxyacylglutathione hydrolase-like"/>
    <property type="match status" value="1"/>
</dbReference>
<evidence type="ECO:0000256" key="4">
    <source>
        <dbReference type="ARBA" id="ARBA00022801"/>
    </source>
</evidence>
<accession>A0A3M8SZK8</accession>
<organism evidence="7 8">
    <name type="scientific">Montanilutibacter psychrotolerans</name>
    <dbReference type="NCBI Taxonomy" id="1327343"/>
    <lineage>
        <taxon>Bacteria</taxon>
        <taxon>Pseudomonadati</taxon>
        <taxon>Pseudomonadota</taxon>
        <taxon>Gammaproteobacteria</taxon>
        <taxon>Lysobacterales</taxon>
        <taxon>Lysobacteraceae</taxon>
        <taxon>Montanilutibacter</taxon>
    </lineage>
</organism>
<dbReference type="Pfam" id="PF00753">
    <property type="entry name" value="Lactamase_B"/>
    <property type="match status" value="1"/>
</dbReference>
<reference evidence="7 8" key="1">
    <citation type="submission" date="2018-11" db="EMBL/GenBank/DDBJ databases">
        <title>Lysobacter cryohumiis sp. nov., isolated from soil in the Tianshan Mountains, Xinjiang, China.</title>
        <authorList>
            <person name="Luo Y."/>
            <person name="Sheng H."/>
        </authorList>
    </citation>
    <scope>NUCLEOTIDE SEQUENCE [LARGE SCALE GENOMIC DNA]</scope>
    <source>
        <strain evidence="7 8">ZS60</strain>
    </source>
</reference>
<dbReference type="SMART" id="SM00849">
    <property type="entry name" value="Lactamase_B"/>
    <property type="match status" value="1"/>
</dbReference>
<dbReference type="PANTHER" id="PTHR42978:SF2">
    <property type="entry name" value="102 KBASES UNSTABLE REGION: FROM 1 TO 119443"/>
    <property type="match status" value="1"/>
</dbReference>
<dbReference type="InterPro" id="IPR036866">
    <property type="entry name" value="RibonucZ/Hydroxyglut_hydro"/>
</dbReference>
<evidence type="ECO:0000313" key="8">
    <source>
        <dbReference type="Proteomes" id="UP000267049"/>
    </source>
</evidence>
<dbReference type="InterPro" id="IPR001279">
    <property type="entry name" value="Metallo-B-lactamas"/>
</dbReference>
<feature type="domain" description="Metallo-beta-lactamase" evidence="6">
    <location>
        <begin position="28"/>
        <end position="253"/>
    </location>
</feature>
<evidence type="ECO:0000256" key="1">
    <source>
        <dbReference type="ARBA" id="ARBA00001947"/>
    </source>
</evidence>
<dbReference type="GO" id="GO:0046872">
    <property type="term" value="F:metal ion binding"/>
    <property type="evidence" value="ECO:0007669"/>
    <property type="project" value="UniProtKB-KW"/>
</dbReference>